<dbReference type="SMART" id="SM00530">
    <property type="entry name" value="HTH_XRE"/>
    <property type="match status" value="1"/>
</dbReference>
<dbReference type="Proteomes" id="UP000563151">
    <property type="component" value="Unassembled WGS sequence"/>
</dbReference>
<keyword evidence="1" id="KW-0238">DNA-binding</keyword>
<organism evidence="3 4">
    <name type="scientific">Clostridium tetanomorphum</name>
    <dbReference type="NCBI Taxonomy" id="1553"/>
    <lineage>
        <taxon>Bacteria</taxon>
        <taxon>Bacillati</taxon>
        <taxon>Bacillota</taxon>
        <taxon>Clostridia</taxon>
        <taxon>Eubacteriales</taxon>
        <taxon>Clostridiaceae</taxon>
        <taxon>Clostridium</taxon>
    </lineage>
</organism>
<dbReference type="InterPro" id="IPR001387">
    <property type="entry name" value="Cro/C1-type_HTH"/>
</dbReference>
<accession>A0A923EA79</accession>
<evidence type="ECO:0000256" key="1">
    <source>
        <dbReference type="ARBA" id="ARBA00023125"/>
    </source>
</evidence>
<dbReference type="InterPro" id="IPR010982">
    <property type="entry name" value="Lambda_DNA-bd_dom_sf"/>
</dbReference>
<dbReference type="Gene3D" id="1.10.260.40">
    <property type="entry name" value="lambda repressor-like DNA-binding domains"/>
    <property type="match status" value="1"/>
</dbReference>
<feature type="domain" description="HTH cro/C1-type" evidence="2">
    <location>
        <begin position="8"/>
        <end position="62"/>
    </location>
</feature>
<dbReference type="Pfam" id="PF01381">
    <property type="entry name" value="HTH_3"/>
    <property type="match status" value="1"/>
</dbReference>
<evidence type="ECO:0000313" key="4">
    <source>
        <dbReference type="Proteomes" id="UP000563151"/>
    </source>
</evidence>
<dbReference type="AlphaFoldDB" id="A0A923EA79"/>
<comment type="caution">
    <text evidence="3">The sequence shown here is derived from an EMBL/GenBank/DDBJ whole genome shotgun (WGS) entry which is preliminary data.</text>
</comment>
<protein>
    <submittedName>
        <fullName evidence="3">Helix-turn-helix transcriptional regulator</fullName>
    </submittedName>
</protein>
<dbReference type="GO" id="GO:0003677">
    <property type="term" value="F:DNA binding"/>
    <property type="evidence" value="ECO:0007669"/>
    <property type="project" value="UniProtKB-KW"/>
</dbReference>
<proteinExistence type="predicted"/>
<evidence type="ECO:0000313" key="3">
    <source>
        <dbReference type="EMBL" id="MBC2398001.1"/>
    </source>
</evidence>
<sequence>MDELKNKIKNERLKKGLSQPELAKIMNVSKQTISNWENGNRIPDVLTLKKLADFFDVSTDYLLCRTDQPQGIIQKATIDGNEIQLELDRTIFPNGLTYKEILEKLEALDKLEKAGFKFNPDTYNE</sequence>
<keyword evidence="4" id="KW-1185">Reference proteome</keyword>
<evidence type="ECO:0000259" key="2">
    <source>
        <dbReference type="PROSITE" id="PS50943"/>
    </source>
</evidence>
<reference evidence="3 4" key="1">
    <citation type="submission" date="2020-04" db="EMBL/GenBank/DDBJ databases">
        <title>Genomic insights into acetone-butanol-ethanol (ABE) fermentation by sequencing solventogenic clostridia strains.</title>
        <authorList>
            <person name="Brown S."/>
        </authorList>
    </citation>
    <scope>NUCLEOTIDE SEQUENCE [LARGE SCALE GENOMIC DNA]</scope>
    <source>
        <strain evidence="3 4">DJ011</strain>
    </source>
</reference>
<dbReference type="EMBL" id="JAAZWO010000009">
    <property type="protein sequence ID" value="MBC2398001.1"/>
    <property type="molecule type" value="Genomic_DNA"/>
</dbReference>
<name>A0A923EA79_CLOTT</name>
<dbReference type="RefSeq" id="WP_173680461.1">
    <property type="nucleotide sequence ID" value="NZ_JAAZWO010000009.1"/>
</dbReference>
<dbReference type="SUPFAM" id="SSF47413">
    <property type="entry name" value="lambda repressor-like DNA-binding domains"/>
    <property type="match status" value="1"/>
</dbReference>
<gene>
    <name evidence="3" type="ORF">HGG79_09460</name>
</gene>
<dbReference type="PROSITE" id="PS50943">
    <property type="entry name" value="HTH_CROC1"/>
    <property type="match status" value="1"/>
</dbReference>
<dbReference type="CDD" id="cd00093">
    <property type="entry name" value="HTH_XRE"/>
    <property type="match status" value="1"/>
</dbReference>
<dbReference type="PANTHER" id="PTHR46558">
    <property type="entry name" value="TRACRIPTIONAL REGULATORY PROTEIN-RELATED-RELATED"/>
    <property type="match status" value="1"/>
</dbReference>
<dbReference type="PANTHER" id="PTHR46558:SF12">
    <property type="entry name" value="DNA-BINDING PROTEIN"/>
    <property type="match status" value="1"/>
</dbReference>